<evidence type="ECO:0000259" key="3">
    <source>
        <dbReference type="Pfam" id="PF07687"/>
    </source>
</evidence>
<proteinExistence type="inferred from homology"/>
<reference evidence="4" key="1">
    <citation type="submission" date="2021-12" db="EMBL/GenBank/DDBJ databases">
        <title>Alicyclobacillaceae gen. nov., sp. nov., isolated from chalcocite enrichment system.</title>
        <authorList>
            <person name="Jiang Z."/>
        </authorList>
    </citation>
    <scope>NUCLEOTIDE SEQUENCE</scope>
    <source>
        <strain evidence="4">MYW30-H2</strain>
    </source>
</reference>
<comment type="similarity">
    <text evidence="1">Belongs to the peptidase M20 family.</text>
</comment>
<dbReference type="SUPFAM" id="SSF53187">
    <property type="entry name" value="Zn-dependent exopeptidases"/>
    <property type="match status" value="1"/>
</dbReference>
<evidence type="ECO:0000313" key="5">
    <source>
        <dbReference type="Proteomes" id="UP000830167"/>
    </source>
</evidence>
<organism evidence="4 5">
    <name type="scientific">Fodinisporobacter ferrooxydans</name>
    <dbReference type="NCBI Taxonomy" id="2901836"/>
    <lineage>
        <taxon>Bacteria</taxon>
        <taxon>Bacillati</taxon>
        <taxon>Bacillota</taxon>
        <taxon>Bacilli</taxon>
        <taxon>Bacillales</taxon>
        <taxon>Alicyclobacillaceae</taxon>
        <taxon>Fodinisporobacter</taxon>
    </lineage>
</organism>
<dbReference type="NCBIfam" id="NF006768">
    <property type="entry name" value="PRK09290.1-1"/>
    <property type="match status" value="1"/>
</dbReference>
<accession>A0ABY4CQY7</accession>
<gene>
    <name evidence="4" type="primary">allC</name>
    <name evidence="4" type="ORF">LSG31_09540</name>
</gene>
<dbReference type="RefSeq" id="WP_347439044.1">
    <property type="nucleotide sequence ID" value="NZ_CP089291.1"/>
</dbReference>
<protein>
    <submittedName>
        <fullName evidence="4">Allantoate deiminase</fullName>
        <ecNumber evidence="4">3.5.3.9</ecNumber>
    </submittedName>
</protein>
<dbReference type="CDD" id="cd03884">
    <property type="entry name" value="M20_bAS"/>
    <property type="match status" value="1"/>
</dbReference>
<keyword evidence="5" id="KW-1185">Reference proteome</keyword>
<name>A0ABY4CQY7_9BACL</name>
<dbReference type="GO" id="GO:0047652">
    <property type="term" value="F:allantoate deiminase activity"/>
    <property type="evidence" value="ECO:0007669"/>
    <property type="project" value="UniProtKB-EC"/>
</dbReference>
<evidence type="ECO:0000256" key="2">
    <source>
        <dbReference type="ARBA" id="ARBA00022801"/>
    </source>
</evidence>
<dbReference type="PIRSF" id="PIRSF001235">
    <property type="entry name" value="Amidase_carbamoylase"/>
    <property type="match status" value="1"/>
</dbReference>
<dbReference type="EMBL" id="CP089291">
    <property type="protein sequence ID" value="UOF92374.1"/>
    <property type="molecule type" value="Genomic_DNA"/>
</dbReference>
<dbReference type="Gene3D" id="3.40.630.10">
    <property type="entry name" value="Zn peptidases"/>
    <property type="match status" value="1"/>
</dbReference>
<dbReference type="PANTHER" id="PTHR32494">
    <property type="entry name" value="ALLANTOATE DEIMINASE-RELATED"/>
    <property type="match status" value="1"/>
</dbReference>
<dbReference type="PANTHER" id="PTHR32494:SF5">
    <property type="entry name" value="ALLANTOATE AMIDOHYDROLASE"/>
    <property type="match status" value="1"/>
</dbReference>
<dbReference type="InterPro" id="IPR010158">
    <property type="entry name" value="Amidase_Cbmase"/>
</dbReference>
<dbReference type="SUPFAM" id="SSF55031">
    <property type="entry name" value="Bacterial exopeptidase dimerisation domain"/>
    <property type="match status" value="1"/>
</dbReference>
<dbReference type="EC" id="3.5.3.9" evidence="4"/>
<evidence type="ECO:0000313" key="4">
    <source>
        <dbReference type="EMBL" id="UOF92374.1"/>
    </source>
</evidence>
<sequence length="421" mass="46316">MSQHSTLAPLPDLAKRTEKMIRWLASFGANPNGGVTRLLYTPSWLEAQSALAQKMEEIGLHVFFDDVGNLYGRLEANQQSSGSILTGSHVDTVKNGGKYDGAYGIIAGLIALQYLKDTYGPPRKHLEVVSLCEEEGSRFPYTYWGSGSITGTASYSQIQNLKDAQDIGFEKAMLDAGFGNGSHKPANRDDVLAFIELHIEQGAILEHEQKSIGIVEQIVGQKRYTVVLTGEANHAGTTPMALRKDALRGASQMVQYLMDSTDRTGAPLVATVGKFSIEPNIPNVIPNKVTFSVDVRHPSGTILDQFSEQFEQEFRNIAKERDLSIVIDKWMDARPVEMDIQLTNQAESICQNLGIPHKRMASGAGHDSQVFAPFCPTSLIFVPSHRGISHSPLEHTSINDLETGIKVLIELLYQLGYETEE</sequence>
<dbReference type="Gene3D" id="3.30.70.360">
    <property type="match status" value="1"/>
</dbReference>
<dbReference type="Pfam" id="PF01546">
    <property type="entry name" value="Peptidase_M20"/>
    <property type="match status" value="1"/>
</dbReference>
<dbReference type="InterPro" id="IPR011650">
    <property type="entry name" value="Peptidase_M20_dimer"/>
</dbReference>
<feature type="domain" description="Peptidase M20 dimerisation" evidence="3">
    <location>
        <begin position="220"/>
        <end position="320"/>
    </location>
</feature>
<dbReference type="NCBIfam" id="NF006771">
    <property type="entry name" value="PRK09290.1-5"/>
    <property type="match status" value="1"/>
</dbReference>
<dbReference type="Proteomes" id="UP000830167">
    <property type="component" value="Chromosome"/>
</dbReference>
<dbReference type="NCBIfam" id="TIGR01879">
    <property type="entry name" value="hydantase"/>
    <property type="match status" value="1"/>
</dbReference>
<dbReference type="Pfam" id="PF07687">
    <property type="entry name" value="M20_dimer"/>
    <property type="match status" value="1"/>
</dbReference>
<evidence type="ECO:0000256" key="1">
    <source>
        <dbReference type="ARBA" id="ARBA00006153"/>
    </source>
</evidence>
<dbReference type="InterPro" id="IPR002933">
    <property type="entry name" value="Peptidase_M20"/>
</dbReference>
<dbReference type="InterPro" id="IPR036264">
    <property type="entry name" value="Bact_exopeptidase_dim_dom"/>
</dbReference>
<keyword evidence="2 4" id="KW-0378">Hydrolase</keyword>